<dbReference type="Gene3D" id="3.40.50.1000">
    <property type="entry name" value="HAD superfamily/HAD-like"/>
    <property type="match status" value="1"/>
</dbReference>
<dbReference type="InterPro" id="IPR036412">
    <property type="entry name" value="HAD-like_sf"/>
</dbReference>
<evidence type="ECO:0000256" key="1">
    <source>
        <dbReference type="ARBA" id="ARBA00022723"/>
    </source>
</evidence>
<reference evidence="5 6" key="1">
    <citation type="submission" date="2019-04" db="EMBL/GenBank/DDBJ databases">
        <title>Fungal friends and foes A comparative genomics study of 23 Aspergillus species from section Flavi.</title>
        <authorList>
            <consortium name="DOE Joint Genome Institute"/>
            <person name="Kjaerbolling I."/>
            <person name="Vesth T.C."/>
            <person name="Frisvad J.C."/>
            <person name="Nybo J.L."/>
            <person name="Theobald S."/>
            <person name="Kildgaard S."/>
            <person name="Petersen T.I."/>
            <person name="Kuo A."/>
            <person name="Sato A."/>
            <person name="Lyhne E.K."/>
            <person name="Kogle M.E."/>
            <person name="Wiebenga A."/>
            <person name="Kun R.S."/>
            <person name="Lubbers R.J."/>
            <person name="Makela M.R."/>
            <person name="Barry K."/>
            <person name="Chovatia M."/>
            <person name="Clum A."/>
            <person name="Daum C."/>
            <person name="Haridas S."/>
            <person name="He G."/>
            <person name="LaButti K."/>
            <person name="Lipzen A."/>
            <person name="Mondo S."/>
            <person name="Pangilinan J."/>
            <person name="Riley R."/>
            <person name="Salamov A."/>
            <person name="Simmons B.A."/>
            <person name="Magnuson J.K."/>
            <person name="Henrissat B."/>
            <person name="Mortensen U.H."/>
            <person name="Larsen T.O."/>
            <person name="De vries R.P."/>
            <person name="Grigoriev I.V."/>
            <person name="Machida M."/>
            <person name="Baker S.E."/>
            <person name="Andersen M.R."/>
        </authorList>
    </citation>
    <scope>NUCLEOTIDE SEQUENCE [LARGE SCALE GENOMIC DNA]</scope>
    <source>
        <strain evidence="5 6">CBS 126849</strain>
    </source>
</reference>
<feature type="region of interest" description="Disordered" evidence="4">
    <location>
        <begin position="1"/>
        <end position="28"/>
    </location>
</feature>
<dbReference type="Gene3D" id="1.10.150.240">
    <property type="entry name" value="Putative phosphatase, domain 2"/>
    <property type="match status" value="1"/>
</dbReference>
<dbReference type="InterPro" id="IPR023214">
    <property type="entry name" value="HAD_sf"/>
</dbReference>
<dbReference type="PANTHER" id="PTHR46470">
    <property type="entry name" value="N-ACYLNEURAMINATE-9-PHOSPHATASE"/>
    <property type="match status" value="1"/>
</dbReference>
<dbReference type="SUPFAM" id="SSF56784">
    <property type="entry name" value="HAD-like"/>
    <property type="match status" value="1"/>
</dbReference>
<feature type="compositionally biased region" description="Polar residues" evidence="4">
    <location>
        <begin position="1"/>
        <end position="21"/>
    </location>
</feature>
<name>A0A5N6EE83_9EURO</name>
<keyword evidence="2" id="KW-0378">Hydrolase</keyword>
<evidence type="ECO:0000256" key="4">
    <source>
        <dbReference type="SAM" id="MobiDB-lite"/>
    </source>
</evidence>
<sequence>MAVTQQSPKTNHYQKAMSQNNHDQDSRTIKESLSTKTWFGFDLDDTLHSFRKASTQASSAVFTAIHEENPNINTDDLKTSYRDILVSTTAGAFADGRTSTEYRRERFSLLLRAHGLEVKTERLDRLLEVYKSSLREALTLKPGALHLLQCIKRRGKKVIVVTEGPQDAQLWTVEELGLRPYVDVLVTTNEIGKSKVEGLFPAVLERYGIIASDMVYVGDNEKRDVVPAREAGILAVLYDEMGDCRFDDYSALRIDSLGRLIAGTRKGQ</sequence>
<keyword evidence="1" id="KW-0479">Metal-binding</keyword>
<proteinExistence type="predicted"/>
<dbReference type="EMBL" id="ML733491">
    <property type="protein sequence ID" value="KAB8215901.1"/>
    <property type="molecule type" value="Genomic_DNA"/>
</dbReference>
<dbReference type="Proteomes" id="UP000326799">
    <property type="component" value="Unassembled WGS sequence"/>
</dbReference>
<keyword evidence="6" id="KW-1185">Reference proteome</keyword>
<dbReference type="InterPro" id="IPR051400">
    <property type="entry name" value="HAD-like_hydrolase"/>
</dbReference>
<dbReference type="AlphaFoldDB" id="A0A5N6EE83"/>
<evidence type="ECO:0000313" key="6">
    <source>
        <dbReference type="Proteomes" id="UP000326799"/>
    </source>
</evidence>
<dbReference type="SFLD" id="SFLDG01129">
    <property type="entry name" value="C1.5:_HAD__Beta-PGM__Phosphata"/>
    <property type="match status" value="1"/>
</dbReference>
<accession>A0A5N6EE83</accession>
<dbReference type="PANTHER" id="PTHR46470:SF2">
    <property type="entry name" value="GLYCERALDEHYDE 3-PHOSPHATE PHOSPHATASE"/>
    <property type="match status" value="1"/>
</dbReference>
<evidence type="ECO:0000313" key="5">
    <source>
        <dbReference type="EMBL" id="KAB8215901.1"/>
    </source>
</evidence>
<dbReference type="SFLD" id="SFLDS00003">
    <property type="entry name" value="Haloacid_Dehalogenase"/>
    <property type="match status" value="1"/>
</dbReference>
<organism evidence="5 6">
    <name type="scientific">Aspergillus novoparasiticus</name>
    <dbReference type="NCBI Taxonomy" id="986946"/>
    <lineage>
        <taxon>Eukaryota</taxon>
        <taxon>Fungi</taxon>
        <taxon>Dikarya</taxon>
        <taxon>Ascomycota</taxon>
        <taxon>Pezizomycotina</taxon>
        <taxon>Eurotiomycetes</taxon>
        <taxon>Eurotiomycetidae</taxon>
        <taxon>Eurotiales</taxon>
        <taxon>Aspergillaceae</taxon>
        <taxon>Aspergillus</taxon>
        <taxon>Aspergillus subgen. Circumdati</taxon>
    </lineage>
</organism>
<evidence type="ECO:0000256" key="3">
    <source>
        <dbReference type="ARBA" id="ARBA00022842"/>
    </source>
</evidence>
<dbReference type="Pfam" id="PF00702">
    <property type="entry name" value="Hydrolase"/>
    <property type="match status" value="1"/>
</dbReference>
<dbReference type="InterPro" id="IPR023198">
    <property type="entry name" value="PGP-like_dom2"/>
</dbReference>
<dbReference type="CDD" id="cd01427">
    <property type="entry name" value="HAD_like"/>
    <property type="match status" value="1"/>
</dbReference>
<gene>
    <name evidence="5" type="ORF">BDV33DRAFT_179926</name>
</gene>
<dbReference type="GO" id="GO:0016791">
    <property type="term" value="F:phosphatase activity"/>
    <property type="evidence" value="ECO:0007669"/>
    <property type="project" value="TreeGrafter"/>
</dbReference>
<evidence type="ECO:0000256" key="2">
    <source>
        <dbReference type="ARBA" id="ARBA00022801"/>
    </source>
</evidence>
<keyword evidence="3" id="KW-0460">Magnesium</keyword>
<protein>
    <submittedName>
        <fullName evidence="5">HAD-like domain-containing protein</fullName>
    </submittedName>
</protein>
<dbReference type="GO" id="GO:0046872">
    <property type="term" value="F:metal ion binding"/>
    <property type="evidence" value="ECO:0007669"/>
    <property type="project" value="UniProtKB-KW"/>
</dbReference>